<proteinExistence type="predicted"/>
<reference evidence="1 2" key="1">
    <citation type="journal article" date="2019" name="Int. J. Syst. Evol. Microbiol.">
        <title>The Global Catalogue of Microorganisms (GCM) 10K type strain sequencing project: providing services to taxonomists for standard genome sequencing and annotation.</title>
        <authorList>
            <consortium name="The Broad Institute Genomics Platform"/>
            <consortium name="The Broad Institute Genome Sequencing Center for Infectious Disease"/>
            <person name="Wu L."/>
            <person name="Ma J."/>
        </authorList>
    </citation>
    <scope>NUCLEOTIDE SEQUENCE [LARGE SCALE GENOMIC DNA]</scope>
    <source>
        <strain evidence="1 2">JCM 16374</strain>
    </source>
</reference>
<organism evidence="1 2">
    <name type="scientific">Streptomyces lunalinharesii</name>
    <dbReference type="NCBI Taxonomy" id="333384"/>
    <lineage>
        <taxon>Bacteria</taxon>
        <taxon>Bacillati</taxon>
        <taxon>Actinomycetota</taxon>
        <taxon>Actinomycetes</taxon>
        <taxon>Kitasatosporales</taxon>
        <taxon>Streptomycetaceae</taxon>
        <taxon>Streptomyces</taxon>
    </lineage>
</organism>
<evidence type="ECO:0000313" key="2">
    <source>
        <dbReference type="Proteomes" id="UP001500994"/>
    </source>
</evidence>
<evidence type="ECO:0000313" key="1">
    <source>
        <dbReference type="EMBL" id="GAA2684712.1"/>
    </source>
</evidence>
<sequence>MVEEIAYVQDARMRPDRATIEKSPDSVRRIVDTTLRGEYDCSSLSWDGKRGAVSAGENRGMRCLSRRAEFKVSEEPPYDALTQCHPV</sequence>
<keyword evidence="2" id="KW-1185">Reference proteome</keyword>
<protein>
    <recommendedName>
        <fullName evidence="3">Transposase</fullName>
    </recommendedName>
</protein>
<dbReference type="EMBL" id="BAAARK010000034">
    <property type="protein sequence ID" value="GAA2684712.1"/>
    <property type="molecule type" value="Genomic_DNA"/>
</dbReference>
<name>A0ABN3SWC4_9ACTN</name>
<comment type="caution">
    <text evidence="1">The sequence shown here is derived from an EMBL/GenBank/DDBJ whole genome shotgun (WGS) entry which is preliminary data.</text>
</comment>
<dbReference type="Proteomes" id="UP001500994">
    <property type="component" value="Unassembled WGS sequence"/>
</dbReference>
<evidence type="ECO:0008006" key="3">
    <source>
        <dbReference type="Google" id="ProtNLM"/>
    </source>
</evidence>
<gene>
    <name evidence="1" type="ORF">GCM10009864_67410</name>
</gene>
<accession>A0ABN3SWC4</accession>